<name>A0A2G2YWV1_CAPAN</name>
<dbReference type="AlphaFoldDB" id="A0A2G2YWV1"/>
<dbReference type="PANTHER" id="PTHR45086">
    <property type="entry name" value="WD REPEAT-CONTAINING PROTEIN PCN"/>
    <property type="match status" value="1"/>
</dbReference>
<gene>
    <name evidence="1" type="ORF">T459_21527</name>
</gene>
<keyword evidence="2" id="KW-1185">Reference proteome</keyword>
<dbReference type="GO" id="GO:0016787">
    <property type="term" value="F:hydrolase activity"/>
    <property type="evidence" value="ECO:0007669"/>
    <property type="project" value="InterPro"/>
</dbReference>
<dbReference type="PANTHER" id="PTHR45086:SF1">
    <property type="entry name" value="WD REPEAT-CONTAINING PROTEIN PCN"/>
    <property type="match status" value="1"/>
</dbReference>
<reference evidence="1 2" key="1">
    <citation type="journal article" date="2014" name="Nat. Genet.">
        <title>Genome sequence of the hot pepper provides insights into the evolution of pungency in Capsicum species.</title>
        <authorList>
            <person name="Kim S."/>
            <person name="Park M."/>
            <person name="Yeom S.I."/>
            <person name="Kim Y.M."/>
            <person name="Lee J.M."/>
            <person name="Lee H.A."/>
            <person name="Seo E."/>
            <person name="Choi J."/>
            <person name="Cheong K."/>
            <person name="Kim K.T."/>
            <person name="Jung K."/>
            <person name="Lee G.W."/>
            <person name="Oh S.K."/>
            <person name="Bae C."/>
            <person name="Kim S.B."/>
            <person name="Lee H.Y."/>
            <person name="Kim S.Y."/>
            <person name="Kim M.S."/>
            <person name="Kang B.C."/>
            <person name="Jo Y.D."/>
            <person name="Yang H.B."/>
            <person name="Jeong H.J."/>
            <person name="Kang W.H."/>
            <person name="Kwon J.K."/>
            <person name="Shin C."/>
            <person name="Lim J.Y."/>
            <person name="Park J.H."/>
            <person name="Huh J.H."/>
            <person name="Kim J.S."/>
            <person name="Kim B.D."/>
            <person name="Cohen O."/>
            <person name="Paran I."/>
            <person name="Suh M.C."/>
            <person name="Lee S.B."/>
            <person name="Kim Y.K."/>
            <person name="Shin Y."/>
            <person name="Noh S.J."/>
            <person name="Park J."/>
            <person name="Seo Y.S."/>
            <person name="Kwon S.Y."/>
            <person name="Kim H.A."/>
            <person name="Park J.M."/>
            <person name="Kim H.J."/>
            <person name="Choi S.B."/>
            <person name="Bosland P.W."/>
            <person name="Reeves G."/>
            <person name="Jo S.H."/>
            <person name="Lee B.W."/>
            <person name="Cho H.T."/>
            <person name="Choi H.S."/>
            <person name="Lee M.S."/>
            <person name="Yu Y."/>
            <person name="Do Choi Y."/>
            <person name="Park B.S."/>
            <person name="van Deynze A."/>
            <person name="Ashrafi H."/>
            <person name="Hill T."/>
            <person name="Kim W.T."/>
            <person name="Pai H.S."/>
            <person name="Ahn H.K."/>
            <person name="Yeam I."/>
            <person name="Giovannoni J.J."/>
            <person name="Rose J.K."/>
            <person name="Sorensen I."/>
            <person name="Lee S.J."/>
            <person name="Kim R.W."/>
            <person name="Choi I.Y."/>
            <person name="Choi B.S."/>
            <person name="Lim J.S."/>
            <person name="Lee Y.H."/>
            <person name="Choi D."/>
        </authorList>
    </citation>
    <scope>NUCLEOTIDE SEQUENCE [LARGE SCALE GENOMIC DNA]</scope>
    <source>
        <strain evidence="2">cv. CM334</strain>
    </source>
</reference>
<evidence type="ECO:0000313" key="1">
    <source>
        <dbReference type="EMBL" id="PHT74250.1"/>
    </source>
</evidence>
<dbReference type="Proteomes" id="UP000222542">
    <property type="component" value="Unassembled WGS sequence"/>
</dbReference>
<dbReference type="EMBL" id="AYRZ02000008">
    <property type="protein sequence ID" value="PHT74250.1"/>
    <property type="molecule type" value="Genomic_DNA"/>
</dbReference>
<evidence type="ECO:0000313" key="2">
    <source>
        <dbReference type="Proteomes" id="UP000222542"/>
    </source>
</evidence>
<dbReference type="InterPro" id="IPR011697">
    <property type="entry name" value="Peptidase_C26"/>
</dbReference>
<protein>
    <submittedName>
        <fullName evidence="1">Uncharacterized protein</fullName>
    </submittedName>
</protein>
<dbReference type="Pfam" id="PF07722">
    <property type="entry name" value="Peptidase_C26"/>
    <property type="match status" value="1"/>
</dbReference>
<comment type="caution">
    <text evidence="1">The sequence shown here is derived from an EMBL/GenBank/DDBJ whole genome shotgun (WGS) entry which is preliminary data.</text>
</comment>
<organism evidence="1 2">
    <name type="scientific">Capsicum annuum</name>
    <name type="common">Capsicum pepper</name>
    <dbReference type="NCBI Taxonomy" id="4072"/>
    <lineage>
        <taxon>Eukaryota</taxon>
        <taxon>Viridiplantae</taxon>
        <taxon>Streptophyta</taxon>
        <taxon>Embryophyta</taxon>
        <taxon>Tracheophyta</taxon>
        <taxon>Spermatophyta</taxon>
        <taxon>Magnoliopsida</taxon>
        <taxon>eudicotyledons</taxon>
        <taxon>Gunneridae</taxon>
        <taxon>Pentapetalae</taxon>
        <taxon>asterids</taxon>
        <taxon>lamiids</taxon>
        <taxon>Solanales</taxon>
        <taxon>Solanaceae</taxon>
        <taxon>Solanoideae</taxon>
        <taxon>Capsiceae</taxon>
        <taxon>Capsicum</taxon>
    </lineage>
</organism>
<dbReference type="STRING" id="4072.A0A2G2YWV1"/>
<sequence>MEISVNSYHHQGVKKFSQRFVPMAFSPNGLVEGFYYLDAYNPAEGCTRFHWCFSMADGCGTIDSKSSDGKEDDDSVVIHVDDFSKTGRITFACDDGCVQIYTISDKKNLSYKRSLPRVSGEATAPKSYSTISDYCFGISIVTVLMIAERTLSVTWSSDVERIFSGSSDNSCGSQIEVPPSPVFAQSVVAHPAMFVEEQKMLVRFIKLAPPRFSGELSEDAYELIYSKYKLNNLGLVETCGMEYTAFQLDLVARHWWRGHLGSKPPRSPPLTWT</sequence>
<dbReference type="GO" id="GO:0035266">
    <property type="term" value="P:meristem growth"/>
    <property type="evidence" value="ECO:0007669"/>
    <property type="project" value="InterPro"/>
</dbReference>
<dbReference type="GO" id="GO:0010073">
    <property type="term" value="P:meristem maintenance"/>
    <property type="evidence" value="ECO:0007669"/>
    <property type="project" value="InterPro"/>
</dbReference>
<accession>A0A2G2YWV1</accession>
<proteinExistence type="predicted"/>
<dbReference type="InterPro" id="IPR044622">
    <property type="entry name" value="PCN"/>
</dbReference>
<dbReference type="Gramene" id="PHT74250">
    <property type="protein sequence ID" value="PHT74250"/>
    <property type="gene ID" value="T459_21527"/>
</dbReference>
<dbReference type="InterPro" id="IPR029062">
    <property type="entry name" value="Class_I_gatase-like"/>
</dbReference>
<reference evidence="1 2" key="2">
    <citation type="journal article" date="2017" name="Genome Biol.">
        <title>New reference genome sequences of hot pepper reveal the massive evolution of plant disease-resistance genes by retroduplication.</title>
        <authorList>
            <person name="Kim S."/>
            <person name="Park J."/>
            <person name="Yeom S.I."/>
            <person name="Kim Y.M."/>
            <person name="Seo E."/>
            <person name="Kim K.T."/>
            <person name="Kim M.S."/>
            <person name="Lee J.M."/>
            <person name="Cheong K."/>
            <person name="Shin H.S."/>
            <person name="Kim S.B."/>
            <person name="Han K."/>
            <person name="Lee J."/>
            <person name="Park M."/>
            <person name="Lee H.A."/>
            <person name="Lee H.Y."/>
            <person name="Lee Y."/>
            <person name="Oh S."/>
            <person name="Lee J.H."/>
            <person name="Choi E."/>
            <person name="Choi E."/>
            <person name="Lee S.E."/>
            <person name="Jeon J."/>
            <person name="Kim H."/>
            <person name="Choi G."/>
            <person name="Song H."/>
            <person name="Lee J."/>
            <person name="Lee S.C."/>
            <person name="Kwon J.K."/>
            <person name="Lee H.Y."/>
            <person name="Koo N."/>
            <person name="Hong Y."/>
            <person name="Kim R.W."/>
            <person name="Kang W.H."/>
            <person name="Huh J.H."/>
            <person name="Kang B.C."/>
            <person name="Yang T.J."/>
            <person name="Lee Y.H."/>
            <person name="Bennetzen J.L."/>
            <person name="Choi D."/>
        </authorList>
    </citation>
    <scope>NUCLEOTIDE SEQUENCE [LARGE SCALE GENOMIC DNA]</scope>
    <source>
        <strain evidence="2">cv. CM334</strain>
    </source>
</reference>
<dbReference type="Gene3D" id="3.40.50.880">
    <property type="match status" value="1"/>
</dbReference>